<feature type="domain" description="HipA-like C-terminal" evidence="4">
    <location>
        <begin position="166"/>
        <end position="389"/>
    </location>
</feature>
<evidence type="ECO:0000256" key="2">
    <source>
        <dbReference type="ARBA" id="ARBA00022679"/>
    </source>
</evidence>
<feature type="domain" description="HipA N-terminal subdomain 1" evidence="5">
    <location>
        <begin position="22"/>
        <end position="121"/>
    </location>
</feature>
<name>B3PHZ7_CELJU</name>
<dbReference type="STRING" id="498211.CJA_3740"/>
<comment type="similarity">
    <text evidence="1">Belongs to the HipA Ser/Thr kinase family.</text>
</comment>
<dbReference type="PANTHER" id="PTHR37419:SF8">
    <property type="entry name" value="TOXIN YJJJ"/>
    <property type="match status" value="1"/>
</dbReference>
<dbReference type="Proteomes" id="UP000001036">
    <property type="component" value="Chromosome"/>
</dbReference>
<protein>
    <submittedName>
        <fullName evidence="6">Uncharacterized protein</fullName>
    </submittedName>
</protein>
<dbReference type="Pfam" id="PF13657">
    <property type="entry name" value="Couple_hipA"/>
    <property type="match status" value="1"/>
</dbReference>
<dbReference type="Gene3D" id="1.10.1070.20">
    <property type="match status" value="1"/>
</dbReference>
<dbReference type="HOGENOM" id="CLU_041102_1_0_6"/>
<dbReference type="KEGG" id="cja:CJA_3740"/>
<sequence length="427" mass="47061">MKAYQPVRKLEVLRCLGDGSQVLVGTLAQNATAVFFQYHLDYLARFASLSPFKLPFNAQLHQAPPEPHQKLHGVFADSLPDGWGMLLMDRVFRQQGLLPQQVSAMDRLAYIGDRGMGALHYRPALESETATTEGWVTVDTLGREAQALYEGNTNTVLAALAQAGGSGGARPKAQIYIDPAKPQLASTKARTGLQPWLVKFTSRNLPLGHEESLCEAAYLQLAARAGLRVPEWQLLTADSTSGAIAWLALRRFDCTDTGRYHMHSLCGLVDTPFREPSLDYEDLIKITQTLCKSVAAGQELFARALFNLVGLNQDDHTKNWAFLMDDSGNWTLSPCFDMTFSPSPTGEHMMAFQGYGKTPPLTAIQQLAKTAGFSQWSDAKTLIENTVAVFSDWPSIASELGVSRQTRTLISQQLVAQQQRLSALYHL</sequence>
<keyword evidence="3" id="KW-0418">Kinase</keyword>
<evidence type="ECO:0000259" key="5">
    <source>
        <dbReference type="Pfam" id="PF13657"/>
    </source>
</evidence>
<dbReference type="eggNOG" id="COG3550">
    <property type="taxonomic scope" value="Bacteria"/>
</dbReference>
<dbReference type="Pfam" id="PF07804">
    <property type="entry name" value="HipA_C"/>
    <property type="match status" value="1"/>
</dbReference>
<organism evidence="6 7">
    <name type="scientific">Cellvibrio japonicus (strain Ueda107)</name>
    <name type="common">Pseudomonas fluorescens subsp. cellulosa</name>
    <dbReference type="NCBI Taxonomy" id="498211"/>
    <lineage>
        <taxon>Bacteria</taxon>
        <taxon>Pseudomonadati</taxon>
        <taxon>Pseudomonadota</taxon>
        <taxon>Gammaproteobacteria</taxon>
        <taxon>Cellvibrionales</taxon>
        <taxon>Cellvibrionaceae</taxon>
        <taxon>Cellvibrio</taxon>
    </lineage>
</organism>
<dbReference type="GO" id="GO:0005829">
    <property type="term" value="C:cytosol"/>
    <property type="evidence" value="ECO:0007669"/>
    <property type="project" value="TreeGrafter"/>
</dbReference>
<accession>B3PHZ7</accession>
<proteinExistence type="inferred from homology"/>
<dbReference type="OrthoDB" id="9805913at2"/>
<evidence type="ECO:0000313" key="6">
    <source>
        <dbReference type="EMBL" id="ACE85553.1"/>
    </source>
</evidence>
<dbReference type="InterPro" id="IPR052028">
    <property type="entry name" value="HipA_Ser/Thr_kinase"/>
</dbReference>
<evidence type="ECO:0000256" key="3">
    <source>
        <dbReference type="ARBA" id="ARBA00022777"/>
    </source>
</evidence>
<dbReference type="AlphaFoldDB" id="B3PHZ7"/>
<dbReference type="InterPro" id="IPR012893">
    <property type="entry name" value="HipA-like_C"/>
</dbReference>
<dbReference type="EMBL" id="CP000934">
    <property type="protein sequence ID" value="ACE85553.1"/>
    <property type="molecule type" value="Genomic_DNA"/>
</dbReference>
<evidence type="ECO:0000313" key="7">
    <source>
        <dbReference type="Proteomes" id="UP000001036"/>
    </source>
</evidence>
<evidence type="ECO:0000256" key="1">
    <source>
        <dbReference type="ARBA" id="ARBA00010164"/>
    </source>
</evidence>
<dbReference type="RefSeq" id="WP_012489310.1">
    <property type="nucleotide sequence ID" value="NC_010995.1"/>
</dbReference>
<evidence type="ECO:0000259" key="4">
    <source>
        <dbReference type="Pfam" id="PF07804"/>
    </source>
</evidence>
<reference evidence="6 7" key="1">
    <citation type="journal article" date="2008" name="J. Bacteriol.">
        <title>Insights into plant cell wall degradation from the genome sequence of the soil bacterium Cellvibrio japonicus.</title>
        <authorList>
            <person name="Deboy R.T."/>
            <person name="Mongodin E.F."/>
            <person name="Fouts D.E."/>
            <person name="Tailford L.E."/>
            <person name="Khouri H."/>
            <person name="Emerson J.B."/>
            <person name="Mohamoud Y."/>
            <person name="Watkins K."/>
            <person name="Henrissat B."/>
            <person name="Gilbert H.J."/>
            <person name="Nelson K.E."/>
        </authorList>
    </citation>
    <scope>NUCLEOTIDE SEQUENCE [LARGE SCALE GENOMIC DNA]</scope>
    <source>
        <strain evidence="6 7">Ueda107</strain>
    </source>
</reference>
<keyword evidence="7" id="KW-1185">Reference proteome</keyword>
<dbReference type="PANTHER" id="PTHR37419">
    <property type="entry name" value="SERINE/THREONINE-PROTEIN KINASE TOXIN HIPA"/>
    <property type="match status" value="1"/>
</dbReference>
<gene>
    <name evidence="6" type="ordered locus">CJA_3740</name>
</gene>
<dbReference type="InterPro" id="IPR017508">
    <property type="entry name" value="HipA_N1"/>
</dbReference>
<dbReference type="GO" id="GO:0004674">
    <property type="term" value="F:protein serine/threonine kinase activity"/>
    <property type="evidence" value="ECO:0007669"/>
    <property type="project" value="TreeGrafter"/>
</dbReference>
<keyword evidence="2" id="KW-0808">Transferase</keyword>